<proteinExistence type="predicted"/>
<feature type="compositionally biased region" description="Basic and acidic residues" evidence="1">
    <location>
        <begin position="262"/>
        <end position="276"/>
    </location>
</feature>
<protein>
    <submittedName>
        <fullName evidence="2">Uncharacterized protein</fullName>
    </submittedName>
</protein>
<feature type="compositionally biased region" description="Low complexity" evidence="1">
    <location>
        <begin position="148"/>
        <end position="179"/>
    </location>
</feature>
<comment type="caution">
    <text evidence="2">The sequence shown here is derived from an EMBL/GenBank/DDBJ whole genome shotgun (WGS) entry which is preliminary data.</text>
</comment>
<reference evidence="2 3" key="1">
    <citation type="journal article" date="2018" name="BMC Genomics">
        <title>The genome of Naegleria lovaniensis, the basis for a comparative approach to unravel pathogenicity factors of the human pathogenic amoeba N. fowleri.</title>
        <authorList>
            <person name="Liechti N."/>
            <person name="Schurch N."/>
            <person name="Bruggmann R."/>
            <person name="Wittwer M."/>
        </authorList>
    </citation>
    <scope>NUCLEOTIDE SEQUENCE [LARGE SCALE GENOMIC DNA]</scope>
    <source>
        <strain evidence="2 3">ATCC 30569</strain>
    </source>
</reference>
<evidence type="ECO:0000256" key="1">
    <source>
        <dbReference type="SAM" id="MobiDB-lite"/>
    </source>
</evidence>
<feature type="compositionally biased region" description="Low complexity" evidence="1">
    <location>
        <begin position="102"/>
        <end position="118"/>
    </location>
</feature>
<feature type="compositionally biased region" description="Polar residues" evidence="1">
    <location>
        <begin position="280"/>
        <end position="293"/>
    </location>
</feature>
<dbReference type="RefSeq" id="XP_044544718.1">
    <property type="nucleotide sequence ID" value="XM_044699546.1"/>
</dbReference>
<name>A0AA88KGS5_NAELO</name>
<evidence type="ECO:0000313" key="3">
    <source>
        <dbReference type="Proteomes" id="UP000816034"/>
    </source>
</evidence>
<feature type="compositionally biased region" description="Low complexity" evidence="1">
    <location>
        <begin position="310"/>
        <end position="322"/>
    </location>
</feature>
<keyword evidence="3" id="KW-1185">Reference proteome</keyword>
<feature type="compositionally biased region" description="Low complexity" evidence="1">
    <location>
        <begin position="250"/>
        <end position="261"/>
    </location>
</feature>
<feature type="compositionally biased region" description="Polar residues" evidence="1">
    <location>
        <begin position="133"/>
        <end position="147"/>
    </location>
</feature>
<organism evidence="2 3">
    <name type="scientific">Naegleria lovaniensis</name>
    <name type="common">Amoeba</name>
    <dbReference type="NCBI Taxonomy" id="51637"/>
    <lineage>
        <taxon>Eukaryota</taxon>
        <taxon>Discoba</taxon>
        <taxon>Heterolobosea</taxon>
        <taxon>Tetramitia</taxon>
        <taxon>Eutetramitia</taxon>
        <taxon>Vahlkampfiidae</taxon>
        <taxon>Naegleria</taxon>
    </lineage>
</organism>
<evidence type="ECO:0000313" key="2">
    <source>
        <dbReference type="EMBL" id="KAG2377456.1"/>
    </source>
</evidence>
<feature type="region of interest" description="Disordered" evidence="1">
    <location>
        <begin position="87"/>
        <end position="179"/>
    </location>
</feature>
<dbReference type="GeneID" id="68101821"/>
<dbReference type="Proteomes" id="UP000816034">
    <property type="component" value="Unassembled WGS sequence"/>
</dbReference>
<dbReference type="AlphaFoldDB" id="A0AA88KGS5"/>
<dbReference type="EMBL" id="PYSW02000038">
    <property type="protein sequence ID" value="KAG2377456.1"/>
    <property type="molecule type" value="Genomic_DNA"/>
</dbReference>
<sequence>MYHLPIIRTVNPKHPLPQNQQQQPMMKSYEFVSFDQYSLSGSQQSRGAPMNQEIKFVNCSCYTVPENSSNNCPTSMMTMMNATFQSSTMTREHSLTAVPYQSSSSSPNPNNKYSMPPSRISKKKQQHLKKKMSLSNPTQSPTMAILNSTTSSSSATTTTTIHSISPNSMTGTSSNSTSTTTQNMLFDFKLQNCGFDFVVFNNTSPTTFKRSYNRKNGQLTKRQKELLELQQQKGKASSSLLNSTAINTSATNTTSSLSSSSNDEKPKIMNDDDSLKTVRPTMNLTQPSSSSSPMIMLGAVSPQPDQLSAHPPSSSHTTPQQTKSNQTTLIPLRRTSISIAELLN</sequence>
<feature type="region of interest" description="Disordered" evidence="1">
    <location>
        <begin position="250"/>
        <end position="328"/>
    </location>
</feature>
<gene>
    <name evidence="2" type="ORF">C9374_009367</name>
</gene>
<feature type="compositionally biased region" description="Basic residues" evidence="1">
    <location>
        <begin position="120"/>
        <end position="132"/>
    </location>
</feature>
<accession>A0AA88KGS5</accession>